<dbReference type="GO" id="GO:0004252">
    <property type="term" value="F:serine-type endopeptidase activity"/>
    <property type="evidence" value="ECO:0007669"/>
    <property type="project" value="TreeGrafter"/>
</dbReference>
<proteinExistence type="inferred from homology"/>
<dbReference type="AlphaFoldDB" id="A0A9Q1CL09"/>
<comment type="similarity">
    <text evidence="1">Belongs to the peptidase S9C family.</text>
</comment>
<evidence type="ECO:0000313" key="4">
    <source>
        <dbReference type="EMBL" id="KAJ8047261.1"/>
    </source>
</evidence>
<evidence type="ECO:0000256" key="2">
    <source>
        <dbReference type="ARBA" id="ARBA00022801"/>
    </source>
</evidence>
<keyword evidence="2" id="KW-0378">Hydrolase</keyword>
<dbReference type="Pfam" id="PF19283">
    <property type="entry name" value="APEH_N"/>
    <property type="match status" value="1"/>
</dbReference>
<dbReference type="PANTHER" id="PTHR42776:SF4">
    <property type="entry name" value="ACYLAMINO-ACID-RELEASING ENZYME"/>
    <property type="match status" value="1"/>
</dbReference>
<reference evidence="4" key="1">
    <citation type="submission" date="2021-10" db="EMBL/GenBank/DDBJ databases">
        <title>Tropical sea cucumber genome reveals ecological adaptation and Cuvierian tubules defense mechanism.</title>
        <authorList>
            <person name="Chen T."/>
        </authorList>
    </citation>
    <scope>NUCLEOTIDE SEQUENCE</scope>
    <source>
        <strain evidence="4">Nanhai2018</strain>
        <tissue evidence="4">Muscle</tissue>
    </source>
</reference>
<evidence type="ECO:0000256" key="1">
    <source>
        <dbReference type="ARBA" id="ARBA00010040"/>
    </source>
</evidence>
<dbReference type="InterPro" id="IPR045550">
    <property type="entry name" value="AARE_N"/>
</dbReference>
<evidence type="ECO:0000313" key="5">
    <source>
        <dbReference type="Proteomes" id="UP001152320"/>
    </source>
</evidence>
<name>A0A9Q1CL09_HOLLE</name>
<sequence>MTEDKAVSVYRELANIPSLLKAEIISCQDDIISVSSTWTQKDIERLTTVKFNRSYIIQQTQETRIFDKIFPASGATQLNEELLSSVSPCCTFKAVIRQIKNKKGEDQQYFEVWTQQSLLKSVNLTVADKHGKLYADGEFGCLNWSSDSKKIVYIAEKKQPKTTSYFDRKSCQGEQETESSKNCPVKGDQYLFRDEWGETLMGKCFPVICMFDITAETVTVLEGIPEGISPAQVRLIIGEGIVLKARWFFSWNY</sequence>
<dbReference type="OrthoDB" id="416344at2759"/>
<comment type="caution">
    <text evidence="4">The sequence shown here is derived from an EMBL/GenBank/DDBJ whole genome shotgun (WGS) entry which is preliminary data.</text>
</comment>
<gene>
    <name evidence="4" type="ORF">HOLleu_06224</name>
</gene>
<evidence type="ECO:0000259" key="3">
    <source>
        <dbReference type="Pfam" id="PF19283"/>
    </source>
</evidence>
<dbReference type="PANTHER" id="PTHR42776">
    <property type="entry name" value="SERINE PEPTIDASE S9 FAMILY MEMBER"/>
    <property type="match status" value="1"/>
</dbReference>
<protein>
    <submittedName>
        <fullName evidence="4">Acylamino-acid-releasing enzyme</fullName>
    </submittedName>
</protein>
<feature type="domain" description="Acylamino-acid-releasing enzyme N-terminal" evidence="3">
    <location>
        <begin position="8"/>
        <end position="233"/>
    </location>
</feature>
<organism evidence="4 5">
    <name type="scientific">Holothuria leucospilota</name>
    <name type="common">Black long sea cucumber</name>
    <name type="synonym">Mertensiothuria leucospilota</name>
    <dbReference type="NCBI Taxonomy" id="206669"/>
    <lineage>
        <taxon>Eukaryota</taxon>
        <taxon>Metazoa</taxon>
        <taxon>Echinodermata</taxon>
        <taxon>Eleutherozoa</taxon>
        <taxon>Echinozoa</taxon>
        <taxon>Holothuroidea</taxon>
        <taxon>Aspidochirotacea</taxon>
        <taxon>Aspidochirotida</taxon>
        <taxon>Holothuriidae</taxon>
        <taxon>Holothuria</taxon>
    </lineage>
</organism>
<dbReference type="Proteomes" id="UP001152320">
    <property type="component" value="Chromosome 2"/>
</dbReference>
<dbReference type="EMBL" id="JAIZAY010000002">
    <property type="protein sequence ID" value="KAJ8047261.1"/>
    <property type="molecule type" value="Genomic_DNA"/>
</dbReference>
<keyword evidence="5" id="KW-1185">Reference proteome</keyword>
<accession>A0A9Q1CL09</accession>